<keyword evidence="2" id="KW-0808">Transferase</keyword>
<dbReference type="EMBL" id="LNYS01000016">
    <property type="protein sequence ID" value="KTD48076.1"/>
    <property type="molecule type" value="Genomic_DNA"/>
</dbReference>
<sequence>MTIGHHCKIKKAIPEDAQAIIEFLNAVGGETDFLTFGLNEFPISVEDESKIITECISEERNLMLVGKVNDQIISQLFLETSAQSRLKHIGYIGLTVLRNYWGQKVGSEMLAQAIEWAKQKQLVKLQLQVRTDNHQAIQLYKKFGFVCEGTVVKALRIGEHYFDDFLMGLII</sequence>
<keyword evidence="3" id="KW-1185">Reference proteome</keyword>
<dbReference type="InterPro" id="IPR016181">
    <property type="entry name" value="Acyl_CoA_acyltransferase"/>
</dbReference>
<dbReference type="InterPro" id="IPR000182">
    <property type="entry name" value="GNAT_dom"/>
</dbReference>
<dbReference type="Pfam" id="PF00583">
    <property type="entry name" value="Acetyltransf_1"/>
    <property type="match status" value="1"/>
</dbReference>
<dbReference type="RefSeq" id="WP_058508214.1">
    <property type="nucleotide sequence ID" value="NZ_CAAAIK010000043.1"/>
</dbReference>
<proteinExistence type="predicted"/>
<dbReference type="CDD" id="cd04301">
    <property type="entry name" value="NAT_SF"/>
    <property type="match status" value="1"/>
</dbReference>
<feature type="domain" description="N-acetyltransferase" evidence="1">
    <location>
        <begin position="7"/>
        <end position="171"/>
    </location>
</feature>
<evidence type="ECO:0000313" key="2">
    <source>
        <dbReference type="EMBL" id="KTD48076.1"/>
    </source>
</evidence>
<dbReference type="AlphaFoldDB" id="A0A0W0XTY5"/>
<name>A0A0W0XTY5_9GAMM</name>
<organism evidence="2 3">
    <name type="scientific">Legionella quinlivanii</name>
    <dbReference type="NCBI Taxonomy" id="45073"/>
    <lineage>
        <taxon>Bacteria</taxon>
        <taxon>Pseudomonadati</taxon>
        <taxon>Pseudomonadota</taxon>
        <taxon>Gammaproteobacteria</taxon>
        <taxon>Legionellales</taxon>
        <taxon>Legionellaceae</taxon>
        <taxon>Legionella</taxon>
    </lineage>
</organism>
<dbReference type="PROSITE" id="PS51186">
    <property type="entry name" value="GNAT"/>
    <property type="match status" value="1"/>
</dbReference>
<dbReference type="PANTHER" id="PTHR43415:SF3">
    <property type="entry name" value="GNAT-FAMILY ACETYLTRANSFERASE"/>
    <property type="match status" value="1"/>
</dbReference>
<dbReference type="Proteomes" id="UP000054618">
    <property type="component" value="Unassembled WGS sequence"/>
</dbReference>
<gene>
    <name evidence="2" type="ORF">Lqui_2118</name>
</gene>
<dbReference type="SUPFAM" id="SSF55729">
    <property type="entry name" value="Acyl-CoA N-acyltransferases (Nat)"/>
    <property type="match status" value="1"/>
</dbReference>
<evidence type="ECO:0000259" key="1">
    <source>
        <dbReference type="PROSITE" id="PS51186"/>
    </source>
</evidence>
<evidence type="ECO:0000313" key="3">
    <source>
        <dbReference type="Proteomes" id="UP000054618"/>
    </source>
</evidence>
<dbReference type="OrthoDB" id="5419426at2"/>
<comment type="caution">
    <text evidence="2">The sequence shown here is derived from an EMBL/GenBank/DDBJ whole genome shotgun (WGS) entry which is preliminary data.</text>
</comment>
<protein>
    <submittedName>
        <fullName evidence="2">Putative acetyltransferase YhhY</fullName>
    </submittedName>
</protein>
<dbReference type="STRING" id="45073.Lqui_2118"/>
<accession>A0A0W0XTY5</accession>
<dbReference type="PANTHER" id="PTHR43415">
    <property type="entry name" value="SPERMIDINE N(1)-ACETYLTRANSFERASE"/>
    <property type="match status" value="1"/>
</dbReference>
<reference evidence="2 3" key="1">
    <citation type="submission" date="2015-11" db="EMBL/GenBank/DDBJ databases">
        <title>Genomic analysis of 38 Legionella species identifies large and diverse effector repertoires.</title>
        <authorList>
            <person name="Burstein D."/>
            <person name="Amaro F."/>
            <person name="Zusman T."/>
            <person name="Lifshitz Z."/>
            <person name="Cohen O."/>
            <person name="Gilbert J.A."/>
            <person name="Pupko T."/>
            <person name="Shuman H.A."/>
            <person name="Segal G."/>
        </authorList>
    </citation>
    <scope>NUCLEOTIDE SEQUENCE [LARGE SCALE GENOMIC DNA]</scope>
    <source>
        <strain evidence="2 3">CDC#1442-AUS-E</strain>
    </source>
</reference>
<dbReference type="Gene3D" id="3.40.630.30">
    <property type="match status" value="1"/>
</dbReference>
<dbReference type="PATRIC" id="fig|45073.5.peg.2233"/>
<dbReference type="GO" id="GO:0016747">
    <property type="term" value="F:acyltransferase activity, transferring groups other than amino-acyl groups"/>
    <property type="evidence" value="ECO:0007669"/>
    <property type="project" value="InterPro"/>
</dbReference>